<feature type="transmembrane region" description="Helical" evidence="1">
    <location>
        <begin position="92"/>
        <end position="109"/>
    </location>
</feature>
<protein>
    <submittedName>
        <fullName evidence="2">Uncharacterized protein</fullName>
    </submittedName>
</protein>
<evidence type="ECO:0000313" key="3">
    <source>
        <dbReference type="Proteomes" id="UP001610335"/>
    </source>
</evidence>
<dbReference type="EMBL" id="JBFXLS010000008">
    <property type="protein sequence ID" value="KAL2831790.1"/>
    <property type="molecule type" value="Genomic_DNA"/>
</dbReference>
<evidence type="ECO:0000313" key="2">
    <source>
        <dbReference type="EMBL" id="KAL2831790.1"/>
    </source>
</evidence>
<sequence length="115" mass="12674">MNYSTDIESKPPRTRDETRPSLLNLDYASGLSRLTSKISSFTIDPGANLESTILMVSFSDLLVPGPWGGVRFVPDSISISMPPILLIWNNSSPFPACLLVGMVFYVVLVRELNLL</sequence>
<dbReference type="Proteomes" id="UP001610335">
    <property type="component" value="Unassembled WGS sequence"/>
</dbReference>
<name>A0ABR4IVI9_9EURO</name>
<comment type="caution">
    <text evidence="2">The sequence shown here is derived from an EMBL/GenBank/DDBJ whole genome shotgun (WGS) entry which is preliminary data.</text>
</comment>
<gene>
    <name evidence="2" type="ORF">BDW59DRAFT_140035</name>
</gene>
<keyword evidence="1" id="KW-1133">Transmembrane helix</keyword>
<keyword evidence="1" id="KW-0472">Membrane</keyword>
<organism evidence="2 3">
    <name type="scientific">Aspergillus cavernicola</name>
    <dbReference type="NCBI Taxonomy" id="176166"/>
    <lineage>
        <taxon>Eukaryota</taxon>
        <taxon>Fungi</taxon>
        <taxon>Dikarya</taxon>
        <taxon>Ascomycota</taxon>
        <taxon>Pezizomycotina</taxon>
        <taxon>Eurotiomycetes</taxon>
        <taxon>Eurotiomycetidae</taxon>
        <taxon>Eurotiales</taxon>
        <taxon>Aspergillaceae</taxon>
        <taxon>Aspergillus</taxon>
        <taxon>Aspergillus subgen. Nidulantes</taxon>
    </lineage>
</organism>
<keyword evidence="3" id="KW-1185">Reference proteome</keyword>
<evidence type="ECO:0000256" key="1">
    <source>
        <dbReference type="SAM" id="Phobius"/>
    </source>
</evidence>
<accession>A0ABR4IVI9</accession>
<keyword evidence="1" id="KW-0812">Transmembrane</keyword>
<proteinExistence type="predicted"/>
<reference evidence="2 3" key="1">
    <citation type="submission" date="2024-07" db="EMBL/GenBank/DDBJ databases">
        <title>Section-level genome sequencing and comparative genomics of Aspergillus sections Usti and Cavernicolus.</title>
        <authorList>
            <consortium name="Lawrence Berkeley National Laboratory"/>
            <person name="Nybo J.L."/>
            <person name="Vesth T.C."/>
            <person name="Theobald S."/>
            <person name="Frisvad J.C."/>
            <person name="Larsen T.O."/>
            <person name="Kjaerboelling I."/>
            <person name="Rothschild-Mancinelli K."/>
            <person name="Lyhne E.K."/>
            <person name="Kogle M.E."/>
            <person name="Barry K."/>
            <person name="Clum A."/>
            <person name="Na H."/>
            <person name="Ledsgaard L."/>
            <person name="Lin J."/>
            <person name="Lipzen A."/>
            <person name="Kuo A."/>
            <person name="Riley R."/>
            <person name="Mondo S."/>
            <person name="LaButti K."/>
            <person name="Haridas S."/>
            <person name="Pangalinan J."/>
            <person name="Salamov A.A."/>
            <person name="Simmons B.A."/>
            <person name="Magnuson J.K."/>
            <person name="Chen J."/>
            <person name="Drula E."/>
            <person name="Henrissat B."/>
            <person name="Wiebenga A."/>
            <person name="Lubbers R.J."/>
            <person name="Gomes A.C."/>
            <person name="Makela M.R."/>
            <person name="Stajich J."/>
            <person name="Grigoriev I.V."/>
            <person name="Mortensen U.H."/>
            <person name="De vries R.P."/>
            <person name="Baker S.E."/>
            <person name="Andersen M.R."/>
        </authorList>
    </citation>
    <scope>NUCLEOTIDE SEQUENCE [LARGE SCALE GENOMIC DNA]</scope>
    <source>
        <strain evidence="2 3">CBS 600.67</strain>
    </source>
</reference>